<dbReference type="EMBL" id="KE525324">
    <property type="protein sequence ID" value="KFB46895.1"/>
    <property type="molecule type" value="Genomic_DNA"/>
</dbReference>
<evidence type="ECO:0000313" key="3">
    <source>
        <dbReference type="Proteomes" id="UP000030765"/>
    </source>
</evidence>
<protein>
    <submittedName>
        <fullName evidence="1 2">General stress protein</fullName>
    </submittedName>
</protein>
<proteinExistence type="predicted"/>
<dbReference type="VEuPathDB" id="VectorBase:ASIC014903"/>
<organism evidence="1">
    <name type="scientific">Anopheles sinensis</name>
    <name type="common">Mosquito</name>
    <dbReference type="NCBI Taxonomy" id="74873"/>
    <lineage>
        <taxon>Eukaryota</taxon>
        <taxon>Metazoa</taxon>
        <taxon>Ecdysozoa</taxon>
        <taxon>Arthropoda</taxon>
        <taxon>Hexapoda</taxon>
        <taxon>Insecta</taxon>
        <taxon>Pterygota</taxon>
        <taxon>Neoptera</taxon>
        <taxon>Endopterygota</taxon>
        <taxon>Diptera</taxon>
        <taxon>Nematocera</taxon>
        <taxon>Culicoidea</taxon>
        <taxon>Culicidae</taxon>
        <taxon>Anophelinae</taxon>
        <taxon>Anopheles</taxon>
    </lineage>
</organism>
<name>A0A084W9K1_ANOSI</name>
<dbReference type="Proteomes" id="UP000030765">
    <property type="component" value="Unassembled WGS sequence"/>
</dbReference>
<accession>A0A084W9K1</accession>
<sequence>MSTIVVGYPAFRLHCTKTTVHHGLNLTIQTVFDSIGKSNDTTETDQNFISYPRAPRLHTDAANPPFAICEKPPLALRKSHAQQTGTGSRNVDLGCFLRTSVLGDRLGECNGPRGSRE</sequence>
<reference evidence="2" key="2">
    <citation type="submission" date="2020-05" db="UniProtKB">
        <authorList>
            <consortium name="EnsemblMetazoa"/>
        </authorList>
    </citation>
    <scope>IDENTIFICATION</scope>
</reference>
<gene>
    <name evidence="1" type="ORF">ZHAS_00014903</name>
</gene>
<reference evidence="1 3" key="1">
    <citation type="journal article" date="2014" name="BMC Genomics">
        <title>Genome sequence of Anopheles sinensis provides insight into genetics basis of mosquito competence for malaria parasites.</title>
        <authorList>
            <person name="Zhou D."/>
            <person name="Zhang D."/>
            <person name="Ding G."/>
            <person name="Shi L."/>
            <person name="Hou Q."/>
            <person name="Ye Y."/>
            <person name="Xu Y."/>
            <person name="Zhou H."/>
            <person name="Xiong C."/>
            <person name="Li S."/>
            <person name="Yu J."/>
            <person name="Hong S."/>
            <person name="Yu X."/>
            <person name="Zou P."/>
            <person name="Chen C."/>
            <person name="Chang X."/>
            <person name="Wang W."/>
            <person name="Lv Y."/>
            <person name="Sun Y."/>
            <person name="Ma L."/>
            <person name="Shen B."/>
            <person name="Zhu C."/>
        </authorList>
    </citation>
    <scope>NUCLEOTIDE SEQUENCE [LARGE SCALE GENOMIC DNA]</scope>
</reference>
<dbReference type="AlphaFoldDB" id="A0A084W9K1"/>
<evidence type="ECO:0000313" key="2">
    <source>
        <dbReference type="EnsemblMetazoa" id="ASIC014903-PA"/>
    </source>
</evidence>
<dbReference type="EnsemblMetazoa" id="ASIC014903-RA">
    <property type="protein sequence ID" value="ASIC014903-PA"/>
    <property type="gene ID" value="ASIC014903"/>
</dbReference>
<evidence type="ECO:0000313" key="1">
    <source>
        <dbReference type="EMBL" id="KFB46895.1"/>
    </source>
</evidence>
<keyword evidence="3" id="KW-1185">Reference proteome</keyword>
<dbReference type="EMBL" id="ATLV01021829">
    <property type="status" value="NOT_ANNOTATED_CDS"/>
    <property type="molecule type" value="Genomic_DNA"/>
</dbReference>